<dbReference type="Gene3D" id="3.40.50.1110">
    <property type="entry name" value="SGNH hydrolase"/>
    <property type="match status" value="1"/>
</dbReference>
<organism evidence="2 3">
    <name type="scientific">Thermosporothrix hazakensis</name>
    <dbReference type="NCBI Taxonomy" id="644383"/>
    <lineage>
        <taxon>Bacteria</taxon>
        <taxon>Bacillati</taxon>
        <taxon>Chloroflexota</taxon>
        <taxon>Ktedonobacteria</taxon>
        <taxon>Ktedonobacterales</taxon>
        <taxon>Thermosporotrichaceae</taxon>
        <taxon>Thermosporothrix</taxon>
    </lineage>
</organism>
<dbReference type="PANTHER" id="PTHR30383">
    <property type="entry name" value="THIOESTERASE 1/PROTEASE 1/LYSOPHOSPHOLIPASE L1"/>
    <property type="match status" value="1"/>
</dbReference>
<dbReference type="GO" id="GO:0004622">
    <property type="term" value="F:phosphatidylcholine lysophospholipase activity"/>
    <property type="evidence" value="ECO:0007669"/>
    <property type="project" value="TreeGrafter"/>
</dbReference>
<dbReference type="RefSeq" id="WP_111320322.1">
    <property type="nucleotide sequence ID" value="NZ_BIFX01000001.1"/>
</dbReference>
<keyword evidence="3" id="KW-1185">Reference proteome</keyword>
<dbReference type="OrthoDB" id="9794725at2"/>
<accession>A0A326UDT8</accession>
<dbReference type="Proteomes" id="UP000248806">
    <property type="component" value="Unassembled WGS sequence"/>
</dbReference>
<dbReference type="Pfam" id="PF13472">
    <property type="entry name" value="Lipase_GDSL_2"/>
    <property type="match status" value="1"/>
</dbReference>
<dbReference type="InterPro" id="IPR036514">
    <property type="entry name" value="SGNH_hydro_sf"/>
</dbReference>
<evidence type="ECO:0000313" key="3">
    <source>
        <dbReference type="Proteomes" id="UP000248806"/>
    </source>
</evidence>
<dbReference type="SUPFAM" id="SSF52266">
    <property type="entry name" value="SGNH hydrolase"/>
    <property type="match status" value="1"/>
</dbReference>
<dbReference type="InterPro" id="IPR051532">
    <property type="entry name" value="Ester_Hydrolysis_Enzymes"/>
</dbReference>
<proteinExistence type="predicted"/>
<dbReference type="PANTHER" id="PTHR30383:SF5">
    <property type="entry name" value="SGNH HYDROLASE-TYPE ESTERASE DOMAIN-CONTAINING PROTEIN"/>
    <property type="match status" value="1"/>
</dbReference>
<sequence>MQTLIQDGATVLFQGDSITDAGRIREDKFNLGAGYAMMAAAWFQMCYPEKRVTFLNRGIGGDLSVDLTRRWDRDCLALRPDWVSILVGINDVWRRYTESRLTTVETYEQNYRTLLDPLRQMGTRLILCEPFVLHTPSDREQWREDLNPKIEVVRKLAREYDAVLVPFDEVFAQAVQRREPQFWAYDGVHPTEAGHALMARTWLRAIHALE</sequence>
<reference evidence="2 3" key="1">
    <citation type="submission" date="2018-06" db="EMBL/GenBank/DDBJ databases">
        <title>Genomic Encyclopedia of Archaeal and Bacterial Type Strains, Phase II (KMG-II): from individual species to whole genera.</title>
        <authorList>
            <person name="Goeker M."/>
        </authorList>
    </citation>
    <scope>NUCLEOTIDE SEQUENCE [LARGE SCALE GENOMIC DNA]</scope>
    <source>
        <strain evidence="2 3">ATCC BAA-1881</strain>
    </source>
</reference>
<name>A0A326UDT8_THEHA</name>
<evidence type="ECO:0000259" key="1">
    <source>
        <dbReference type="Pfam" id="PF13472"/>
    </source>
</evidence>
<dbReference type="CDD" id="cd01834">
    <property type="entry name" value="SGNH_hydrolase_like_2"/>
    <property type="match status" value="1"/>
</dbReference>
<evidence type="ECO:0000313" key="2">
    <source>
        <dbReference type="EMBL" id="PZW32904.1"/>
    </source>
</evidence>
<dbReference type="AlphaFoldDB" id="A0A326UDT8"/>
<dbReference type="InterPro" id="IPR013830">
    <property type="entry name" value="SGNH_hydro"/>
</dbReference>
<feature type="domain" description="SGNH hydrolase-type esterase" evidence="1">
    <location>
        <begin position="15"/>
        <end position="197"/>
    </location>
</feature>
<dbReference type="EMBL" id="QKUF01000003">
    <property type="protein sequence ID" value="PZW32904.1"/>
    <property type="molecule type" value="Genomic_DNA"/>
</dbReference>
<protein>
    <submittedName>
        <fullName evidence="2">Lysophospholipase L1-like esterase</fullName>
    </submittedName>
</protein>
<comment type="caution">
    <text evidence="2">The sequence shown here is derived from an EMBL/GenBank/DDBJ whole genome shotgun (WGS) entry which is preliminary data.</text>
</comment>
<gene>
    <name evidence="2" type="ORF">EI42_01449</name>
</gene>